<evidence type="ECO:0000313" key="2">
    <source>
        <dbReference type="Proteomes" id="UP001056120"/>
    </source>
</evidence>
<accession>A0ACB9ED71</accession>
<name>A0ACB9ED71_9ASTR</name>
<comment type="caution">
    <text evidence="1">The sequence shown here is derived from an EMBL/GenBank/DDBJ whole genome shotgun (WGS) entry which is preliminary data.</text>
</comment>
<keyword evidence="2" id="KW-1185">Reference proteome</keyword>
<proteinExistence type="predicted"/>
<dbReference type="Proteomes" id="UP001056120">
    <property type="component" value="Linkage Group LG18"/>
</dbReference>
<sequence length="328" mass="37349">MTSQPPPPPPQPPPSSAGEQPEVAHINRLPDELLLLIFTKLNSAKSLCICNLISKRFSAVVHQTPSISITFPHRDSNDRSENLPKKLFNYLSKSVFRKPPPNNFDGALFQSAVDSLKCFQNIRDLRIELPSFQQDESILKWHAEFGRGSNVCVILFATYSHQSTSANHQIQNPDTLLTNQLLQSRIASSNQCFREATWRQHVLRHVVENHRRTLETAEICDSDRKGRVVMKDKRQMSDLLDPEVKLPASGYGKLWHVQLLRLPKSRCVLHGATVVAIRRTDENEEEVEDVGVKQLMKKDEQVLLWEVLTHILENHAPSRSLNINAGRR</sequence>
<protein>
    <submittedName>
        <fullName evidence="1">Uncharacterized protein</fullName>
    </submittedName>
</protein>
<gene>
    <name evidence="1" type="ORF">L1987_56462</name>
</gene>
<dbReference type="EMBL" id="CM042035">
    <property type="protein sequence ID" value="KAI3756640.1"/>
    <property type="molecule type" value="Genomic_DNA"/>
</dbReference>
<reference evidence="1 2" key="2">
    <citation type="journal article" date="2022" name="Mol. Ecol. Resour.">
        <title>The genomes of chicory, endive, great burdock and yacon provide insights into Asteraceae paleo-polyploidization history and plant inulin production.</title>
        <authorList>
            <person name="Fan W."/>
            <person name="Wang S."/>
            <person name="Wang H."/>
            <person name="Wang A."/>
            <person name="Jiang F."/>
            <person name="Liu H."/>
            <person name="Zhao H."/>
            <person name="Xu D."/>
            <person name="Zhang Y."/>
        </authorList>
    </citation>
    <scope>NUCLEOTIDE SEQUENCE [LARGE SCALE GENOMIC DNA]</scope>
    <source>
        <strain evidence="2">cv. Yunnan</strain>
        <tissue evidence="1">Leaves</tissue>
    </source>
</reference>
<reference evidence="2" key="1">
    <citation type="journal article" date="2022" name="Mol. Ecol. Resour.">
        <title>The genomes of chicory, endive, great burdock and yacon provide insights into Asteraceae palaeo-polyploidization history and plant inulin production.</title>
        <authorList>
            <person name="Fan W."/>
            <person name="Wang S."/>
            <person name="Wang H."/>
            <person name="Wang A."/>
            <person name="Jiang F."/>
            <person name="Liu H."/>
            <person name="Zhao H."/>
            <person name="Xu D."/>
            <person name="Zhang Y."/>
        </authorList>
    </citation>
    <scope>NUCLEOTIDE SEQUENCE [LARGE SCALE GENOMIC DNA]</scope>
    <source>
        <strain evidence="2">cv. Yunnan</strain>
    </source>
</reference>
<evidence type="ECO:0000313" key="1">
    <source>
        <dbReference type="EMBL" id="KAI3756640.1"/>
    </source>
</evidence>
<organism evidence="1 2">
    <name type="scientific">Smallanthus sonchifolius</name>
    <dbReference type="NCBI Taxonomy" id="185202"/>
    <lineage>
        <taxon>Eukaryota</taxon>
        <taxon>Viridiplantae</taxon>
        <taxon>Streptophyta</taxon>
        <taxon>Embryophyta</taxon>
        <taxon>Tracheophyta</taxon>
        <taxon>Spermatophyta</taxon>
        <taxon>Magnoliopsida</taxon>
        <taxon>eudicotyledons</taxon>
        <taxon>Gunneridae</taxon>
        <taxon>Pentapetalae</taxon>
        <taxon>asterids</taxon>
        <taxon>campanulids</taxon>
        <taxon>Asterales</taxon>
        <taxon>Asteraceae</taxon>
        <taxon>Asteroideae</taxon>
        <taxon>Heliantheae alliance</taxon>
        <taxon>Millerieae</taxon>
        <taxon>Smallanthus</taxon>
    </lineage>
</organism>